<dbReference type="Pfam" id="PF17733">
    <property type="entry name" value="KPWE_dom"/>
    <property type="match status" value="1"/>
</dbReference>
<dbReference type="Proteomes" id="UP000265140">
    <property type="component" value="Chromosome 12"/>
</dbReference>
<protein>
    <recommendedName>
        <fullName evidence="1">Peroxisomal membrane protein PEX14-like KPWE domain-containing protein</fullName>
    </recommendedName>
</protein>
<organism evidence="2 3">
    <name type="scientific">Esox lucius</name>
    <name type="common">Northern pike</name>
    <dbReference type="NCBI Taxonomy" id="8010"/>
    <lineage>
        <taxon>Eukaryota</taxon>
        <taxon>Metazoa</taxon>
        <taxon>Chordata</taxon>
        <taxon>Craniata</taxon>
        <taxon>Vertebrata</taxon>
        <taxon>Euteleostomi</taxon>
        <taxon>Actinopterygii</taxon>
        <taxon>Neopterygii</taxon>
        <taxon>Teleostei</taxon>
        <taxon>Protacanthopterygii</taxon>
        <taxon>Esociformes</taxon>
        <taxon>Esocidae</taxon>
        <taxon>Esox</taxon>
    </lineage>
</organism>
<dbReference type="Ensembl" id="ENSELUT00000073378.2">
    <property type="protein sequence ID" value="ENSELUP00000064002.1"/>
    <property type="gene ID" value="ENSELUG00000029422.2"/>
</dbReference>
<name>A0A6Q2YEV9_ESOLU</name>
<dbReference type="InParanoid" id="A0A6Q2YEV9"/>
<dbReference type="Bgee" id="ENSELUG00000029422">
    <property type="expression patterns" value="Expressed in stomach and 14 other cell types or tissues"/>
</dbReference>
<evidence type="ECO:0000313" key="2">
    <source>
        <dbReference type="Ensembl" id="ENSELUP00000064002.1"/>
    </source>
</evidence>
<accession>A0A6Q2YEV9</accession>
<reference evidence="2" key="4">
    <citation type="submission" date="2025-09" db="UniProtKB">
        <authorList>
            <consortium name="Ensembl"/>
        </authorList>
    </citation>
    <scope>IDENTIFICATION</scope>
</reference>
<sequence length="96" mass="11085">MILRGIRNSRVDVIRLVQAGEGIPGLSKLHIKPNNHKPTPSQMERSFFKWFFNEAFKKGFPGERIGVPPVSMGRTLQEAFPFRVFVHFYEMYCLSA</sequence>
<evidence type="ECO:0000313" key="3">
    <source>
        <dbReference type="Proteomes" id="UP000265140"/>
    </source>
</evidence>
<reference evidence="3" key="1">
    <citation type="journal article" date="2014" name="PLoS ONE">
        <title>The genome and linkage map of the northern pike (Esox lucius): conserved synteny revealed between the salmonid sister group and the Neoteleostei.</title>
        <authorList>
            <person name="Rondeau E.B."/>
            <person name="Minkley D.R."/>
            <person name="Leong J.S."/>
            <person name="Messmer A.M."/>
            <person name="Jantzen J.R."/>
            <person name="von Schalburg K.R."/>
            <person name="Lemon C."/>
            <person name="Bird N.H."/>
            <person name="Koop B.F."/>
        </authorList>
    </citation>
    <scope>NUCLEOTIDE SEQUENCE</scope>
</reference>
<reference evidence="2" key="3">
    <citation type="submission" date="2025-08" db="UniProtKB">
        <authorList>
            <consortium name="Ensembl"/>
        </authorList>
    </citation>
    <scope>IDENTIFICATION</scope>
</reference>
<proteinExistence type="predicted"/>
<keyword evidence="3" id="KW-1185">Reference proteome</keyword>
<dbReference type="GeneTree" id="ENSGT01000000216834"/>
<feature type="domain" description="Peroxisomal membrane protein PEX14-like KPWE" evidence="1">
    <location>
        <begin position="12"/>
        <end position="45"/>
    </location>
</feature>
<dbReference type="InterPro" id="IPR040554">
    <property type="entry name" value="KPWE_PEX14_dom"/>
</dbReference>
<reference evidence="2" key="2">
    <citation type="submission" date="2020-02" db="EMBL/GenBank/DDBJ databases">
        <title>Esox lucius (northern pike) genome, fEsoLuc1, primary haplotype.</title>
        <authorList>
            <person name="Myers G."/>
            <person name="Karagic N."/>
            <person name="Meyer A."/>
            <person name="Pippel M."/>
            <person name="Reichard M."/>
            <person name="Winkler S."/>
            <person name="Tracey A."/>
            <person name="Sims Y."/>
            <person name="Howe K."/>
            <person name="Rhie A."/>
            <person name="Formenti G."/>
            <person name="Durbin R."/>
            <person name="Fedrigo O."/>
            <person name="Jarvis E.D."/>
        </authorList>
    </citation>
    <scope>NUCLEOTIDE SEQUENCE [LARGE SCALE GENOMIC DNA]</scope>
</reference>
<evidence type="ECO:0000259" key="1">
    <source>
        <dbReference type="Pfam" id="PF17733"/>
    </source>
</evidence>
<dbReference type="AlphaFoldDB" id="A0A6Q2YEV9"/>